<dbReference type="EMBL" id="GBRH01166190">
    <property type="protein sequence ID" value="JAE31706.1"/>
    <property type="molecule type" value="Transcribed_RNA"/>
</dbReference>
<organism evidence="1">
    <name type="scientific">Arundo donax</name>
    <name type="common">Giant reed</name>
    <name type="synonym">Donax arundinaceus</name>
    <dbReference type="NCBI Taxonomy" id="35708"/>
    <lineage>
        <taxon>Eukaryota</taxon>
        <taxon>Viridiplantae</taxon>
        <taxon>Streptophyta</taxon>
        <taxon>Embryophyta</taxon>
        <taxon>Tracheophyta</taxon>
        <taxon>Spermatophyta</taxon>
        <taxon>Magnoliopsida</taxon>
        <taxon>Liliopsida</taxon>
        <taxon>Poales</taxon>
        <taxon>Poaceae</taxon>
        <taxon>PACMAD clade</taxon>
        <taxon>Arundinoideae</taxon>
        <taxon>Arundineae</taxon>
        <taxon>Arundo</taxon>
    </lineage>
</organism>
<proteinExistence type="predicted"/>
<reference evidence="1" key="1">
    <citation type="submission" date="2014-09" db="EMBL/GenBank/DDBJ databases">
        <authorList>
            <person name="Magalhaes I.L.F."/>
            <person name="Oliveira U."/>
            <person name="Santos F.R."/>
            <person name="Vidigal T.H.D.A."/>
            <person name="Brescovit A.D."/>
            <person name="Santos A.J."/>
        </authorList>
    </citation>
    <scope>NUCLEOTIDE SEQUENCE</scope>
    <source>
        <tissue evidence="1">Shoot tissue taken approximately 20 cm above the soil surface</tissue>
    </source>
</reference>
<reference evidence="1" key="2">
    <citation type="journal article" date="2015" name="Data Brief">
        <title>Shoot transcriptome of the giant reed, Arundo donax.</title>
        <authorList>
            <person name="Barrero R.A."/>
            <person name="Guerrero F.D."/>
            <person name="Moolhuijzen P."/>
            <person name="Goolsby J.A."/>
            <person name="Tidwell J."/>
            <person name="Bellgard S.E."/>
            <person name="Bellgard M.I."/>
        </authorList>
    </citation>
    <scope>NUCLEOTIDE SEQUENCE</scope>
    <source>
        <tissue evidence="1">Shoot tissue taken approximately 20 cm above the soil surface</tissue>
    </source>
</reference>
<dbReference type="AlphaFoldDB" id="A0A0A9HA35"/>
<protein>
    <submittedName>
        <fullName evidence="1">Uncharacterized protein</fullName>
    </submittedName>
</protein>
<accession>A0A0A9HA35</accession>
<evidence type="ECO:0000313" key="1">
    <source>
        <dbReference type="EMBL" id="JAE31706.1"/>
    </source>
</evidence>
<name>A0A0A9HA35_ARUDO</name>
<sequence>MNQKLQYQLDQKTNQKLLATL</sequence>